<proteinExistence type="predicted"/>
<comment type="caution">
    <text evidence="1">The sequence shown here is derived from an EMBL/GenBank/DDBJ whole genome shotgun (WGS) entry which is preliminary data.</text>
</comment>
<dbReference type="Proteomes" id="UP001246244">
    <property type="component" value="Unassembled WGS sequence"/>
</dbReference>
<gene>
    <name evidence="1" type="ORF">RG963_02250</name>
</gene>
<evidence type="ECO:0000313" key="2">
    <source>
        <dbReference type="Proteomes" id="UP001246244"/>
    </source>
</evidence>
<protein>
    <submittedName>
        <fullName evidence="1">Uncharacterized protein</fullName>
    </submittedName>
</protein>
<keyword evidence="2" id="KW-1185">Reference proteome</keyword>
<dbReference type="RefSeq" id="WP_310574651.1">
    <property type="nucleotide sequence ID" value="NZ_JAVKPK010000005.1"/>
</dbReference>
<dbReference type="EMBL" id="JAVKPK010000005">
    <property type="protein sequence ID" value="MDR7664625.1"/>
    <property type="molecule type" value="Genomic_DNA"/>
</dbReference>
<name>A0ABU2CY09_9EURY</name>
<evidence type="ECO:0000313" key="1">
    <source>
        <dbReference type="EMBL" id="MDR7664625.1"/>
    </source>
</evidence>
<reference evidence="2" key="1">
    <citation type="submission" date="2023-07" db="EMBL/GenBank/DDBJ databases">
        <title>Whole-genome sequencing of a new Methanosarcina sp. Z-7115.</title>
        <authorList>
            <person name="Zhilina T.N."/>
            <person name="Merkel A.Y."/>
        </authorList>
    </citation>
    <scope>NUCLEOTIDE SEQUENCE [LARGE SCALE GENOMIC DNA]</scope>
    <source>
        <strain evidence="2">Z-7115</strain>
    </source>
</reference>
<organism evidence="1 2">
    <name type="scientific">Methanosarcina baikalica</name>
    <dbReference type="NCBI Taxonomy" id="3073890"/>
    <lineage>
        <taxon>Archaea</taxon>
        <taxon>Methanobacteriati</taxon>
        <taxon>Methanobacteriota</taxon>
        <taxon>Stenosarchaea group</taxon>
        <taxon>Methanomicrobia</taxon>
        <taxon>Methanosarcinales</taxon>
        <taxon>Methanosarcinaceae</taxon>
        <taxon>Methanosarcina</taxon>
    </lineage>
</organism>
<sequence length="301" mass="32929">MFSKEEDKMVNLGFNSINDRSDEGVNQALNFLTEICTGYLNKKRGPEAEKMVVFIKEIGKAAALKGMENAAVNAIRALEKVLQCSIEQNMQGTTVRVLLSFGAIGKTAAEQHLEMVAKLAASVLGKSGNTAALLNRERETIAVVIGLGEIGKAVARIRFPDISENAAICISCLGDMGKLTAQKSLEEAAVGVELMFEEMAVAAMQENLQNTVRSIATSIEEIRKNAEEEYMENAVFQAASALQTIMSNAGNRYLNDASIATKVALESFNELDIINDEANIKKIEEIREMMRTLWVDNEIKK</sequence>
<accession>A0ABU2CY09</accession>